<dbReference type="Pfam" id="PF00534">
    <property type="entry name" value="Glycos_transf_1"/>
    <property type="match status" value="1"/>
</dbReference>
<gene>
    <name evidence="3" type="ORF">CO174_03875</name>
</gene>
<accession>A0A2M7XBQ2</accession>
<dbReference type="Proteomes" id="UP000229385">
    <property type="component" value="Unassembled WGS sequence"/>
</dbReference>
<proteinExistence type="predicted"/>
<organism evidence="3 4">
    <name type="scientific">Candidatus Uhrbacteria bacterium CG_4_9_14_3_um_filter_50_9</name>
    <dbReference type="NCBI Taxonomy" id="1975035"/>
    <lineage>
        <taxon>Bacteria</taxon>
        <taxon>Candidatus Uhriibacteriota</taxon>
    </lineage>
</organism>
<evidence type="ECO:0008006" key="5">
    <source>
        <dbReference type="Google" id="ProtNLM"/>
    </source>
</evidence>
<dbReference type="Pfam" id="PF13439">
    <property type="entry name" value="Glyco_transf_4"/>
    <property type="match status" value="1"/>
</dbReference>
<feature type="domain" description="Glycosyl transferase family 1" evidence="1">
    <location>
        <begin position="186"/>
        <end position="336"/>
    </location>
</feature>
<dbReference type="SUPFAM" id="SSF53756">
    <property type="entry name" value="UDP-Glycosyltransferase/glycogen phosphorylase"/>
    <property type="match status" value="1"/>
</dbReference>
<dbReference type="EMBL" id="PFWU01000044">
    <property type="protein sequence ID" value="PJA45294.1"/>
    <property type="molecule type" value="Genomic_DNA"/>
</dbReference>
<protein>
    <recommendedName>
        <fullName evidence="5">Glycosyltransferase family 1 protein</fullName>
    </recommendedName>
</protein>
<evidence type="ECO:0000313" key="4">
    <source>
        <dbReference type="Proteomes" id="UP000229385"/>
    </source>
</evidence>
<dbReference type="GO" id="GO:0016758">
    <property type="term" value="F:hexosyltransferase activity"/>
    <property type="evidence" value="ECO:0007669"/>
    <property type="project" value="TreeGrafter"/>
</dbReference>
<dbReference type="Gene3D" id="3.40.50.2000">
    <property type="entry name" value="Glycogen Phosphorylase B"/>
    <property type="match status" value="2"/>
</dbReference>
<dbReference type="PANTHER" id="PTHR45947">
    <property type="entry name" value="SULFOQUINOVOSYL TRANSFERASE SQD2"/>
    <property type="match status" value="1"/>
</dbReference>
<dbReference type="InterPro" id="IPR001296">
    <property type="entry name" value="Glyco_trans_1"/>
</dbReference>
<feature type="domain" description="Glycosyltransferase subfamily 4-like N-terminal" evidence="2">
    <location>
        <begin position="13"/>
        <end position="171"/>
    </location>
</feature>
<comment type="caution">
    <text evidence="3">The sequence shown here is derived from an EMBL/GenBank/DDBJ whole genome shotgun (WGS) entry which is preliminary data.</text>
</comment>
<dbReference type="CDD" id="cd03808">
    <property type="entry name" value="GT4_CapM-like"/>
    <property type="match status" value="1"/>
</dbReference>
<evidence type="ECO:0000259" key="2">
    <source>
        <dbReference type="Pfam" id="PF13439"/>
    </source>
</evidence>
<dbReference type="PANTHER" id="PTHR45947:SF3">
    <property type="entry name" value="SULFOQUINOVOSYL TRANSFERASE SQD2"/>
    <property type="match status" value="1"/>
</dbReference>
<dbReference type="InterPro" id="IPR028098">
    <property type="entry name" value="Glyco_trans_4-like_N"/>
</dbReference>
<dbReference type="InterPro" id="IPR050194">
    <property type="entry name" value="Glycosyltransferase_grp1"/>
</dbReference>
<name>A0A2M7XBQ2_9BACT</name>
<sequence>MKLFYFITKSSAGGAQTHVMQLARCFAAQGHEVTIMSQPGGWLEDEARKLGVRYLQNPHLANTMNPIPLVRAARVLKKALDEIKPDLVSCHSTIAGLVGRATIRDRIPTLFTAHGWGFAPRIHQPRRLIIKWVERFLAPWSRHIICVSTYDLNLAHLAGINNVSCVHNGVERFEPTAYHHQLIEGLFVGRLADQKDPLLLIQAIHQLPPEIRERLHLTLVGSGALEEDVRRAILNYDLVTTITLKPLLPRTEVLALMNEVDFFILTSHWEGLPRSILEAMAHSLPVIATDVGGVRDAVRPETGILIPHGDVRAAVEAMTALIEQPALRTRLGAAAHELAQHSFSLTGMCEKTEAVYRDVLKEKGL</sequence>
<evidence type="ECO:0000313" key="3">
    <source>
        <dbReference type="EMBL" id="PJA45294.1"/>
    </source>
</evidence>
<evidence type="ECO:0000259" key="1">
    <source>
        <dbReference type="Pfam" id="PF00534"/>
    </source>
</evidence>
<dbReference type="AlphaFoldDB" id="A0A2M7XBQ2"/>
<reference evidence="4" key="1">
    <citation type="submission" date="2017-09" db="EMBL/GenBank/DDBJ databases">
        <title>Depth-based differentiation of microbial function through sediment-hosted aquifers and enrichment of novel symbionts in the deep terrestrial subsurface.</title>
        <authorList>
            <person name="Probst A.J."/>
            <person name="Ladd B."/>
            <person name="Jarett J.K."/>
            <person name="Geller-Mcgrath D.E."/>
            <person name="Sieber C.M.K."/>
            <person name="Emerson J.B."/>
            <person name="Anantharaman K."/>
            <person name="Thomas B.C."/>
            <person name="Malmstrom R."/>
            <person name="Stieglmeier M."/>
            <person name="Klingl A."/>
            <person name="Woyke T."/>
            <person name="Ryan C.M."/>
            <person name="Banfield J.F."/>
        </authorList>
    </citation>
    <scope>NUCLEOTIDE SEQUENCE [LARGE SCALE GENOMIC DNA]</scope>
</reference>